<feature type="signal peptide" evidence="1">
    <location>
        <begin position="1"/>
        <end position="18"/>
    </location>
</feature>
<accession>A0A427AQI1</accession>
<organism evidence="2 3">
    <name type="scientific">Ensete ventricosum</name>
    <name type="common">Abyssinian banana</name>
    <name type="synonym">Musa ensete</name>
    <dbReference type="NCBI Taxonomy" id="4639"/>
    <lineage>
        <taxon>Eukaryota</taxon>
        <taxon>Viridiplantae</taxon>
        <taxon>Streptophyta</taxon>
        <taxon>Embryophyta</taxon>
        <taxon>Tracheophyta</taxon>
        <taxon>Spermatophyta</taxon>
        <taxon>Magnoliopsida</taxon>
        <taxon>Liliopsida</taxon>
        <taxon>Zingiberales</taxon>
        <taxon>Musaceae</taxon>
        <taxon>Ensete</taxon>
    </lineage>
</organism>
<sequence>MVFAMTIVVNLFVRMVEKDLVAWNTMVFGYVQQGVTERALEMVIRLRRMDTTDSITVVSAFSACADYGSLRPAVCMRQDYGFQPKMDHHYDCVIALRTMRSTSASLDEARDFTRKCH</sequence>
<dbReference type="EMBL" id="AMZH03001665">
    <property type="protein sequence ID" value="RRT78491.1"/>
    <property type="molecule type" value="Genomic_DNA"/>
</dbReference>
<evidence type="ECO:0000313" key="3">
    <source>
        <dbReference type="Proteomes" id="UP000287651"/>
    </source>
</evidence>
<feature type="chain" id="PRO_5019014316" description="Pentatricopeptide repeat-containing protein" evidence="1">
    <location>
        <begin position="19"/>
        <end position="117"/>
    </location>
</feature>
<dbReference type="Gene3D" id="1.25.40.10">
    <property type="entry name" value="Tetratricopeptide repeat domain"/>
    <property type="match status" value="1"/>
</dbReference>
<dbReference type="Proteomes" id="UP000287651">
    <property type="component" value="Unassembled WGS sequence"/>
</dbReference>
<dbReference type="InterPro" id="IPR046960">
    <property type="entry name" value="PPR_At4g14850-like_plant"/>
</dbReference>
<dbReference type="AlphaFoldDB" id="A0A427AQI1"/>
<protein>
    <recommendedName>
        <fullName evidence="4">Pentatricopeptide repeat-containing protein</fullName>
    </recommendedName>
</protein>
<name>A0A427AQI1_ENSVE</name>
<dbReference type="InterPro" id="IPR011990">
    <property type="entry name" value="TPR-like_helical_dom_sf"/>
</dbReference>
<evidence type="ECO:0000313" key="2">
    <source>
        <dbReference type="EMBL" id="RRT78491.1"/>
    </source>
</evidence>
<dbReference type="GO" id="GO:0009451">
    <property type="term" value="P:RNA modification"/>
    <property type="evidence" value="ECO:0007669"/>
    <property type="project" value="InterPro"/>
</dbReference>
<dbReference type="GO" id="GO:0003723">
    <property type="term" value="F:RNA binding"/>
    <property type="evidence" value="ECO:0007669"/>
    <property type="project" value="InterPro"/>
</dbReference>
<reference evidence="2 3" key="1">
    <citation type="journal article" date="2014" name="Agronomy (Basel)">
        <title>A Draft Genome Sequence for Ensete ventricosum, the Drought-Tolerant Tree Against Hunger.</title>
        <authorList>
            <person name="Harrison J."/>
            <person name="Moore K.A."/>
            <person name="Paszkiewicz K."/>
            <person name="Jones T."/>
            <person name="Grant M."/>
            <person name="Ambacheew D."/>
            <person name="Muzemil S."/>
            <person name="Studholme D.J."/>
        </authorList>
    </citation>
    <scope>NUCLEOTIDE SEQUENCE [LARGE SCALE GENOMIC DNA]</scope>
</reference>
<comment type="caution">
    <text evidence="2">The sequence shown here is derived from an EMBL/GenBank/DDBJ whole genome shotgun (WGS) entry which is preliminary data.</text>
</comment>
<keyword evidence="1" id="KW-0732">Signal</keyword>
<dbReference type="PANTHER" id="PTHR47926">
    <property type="entry name" value="PENTATRICOPEPTIDE REPEAT-CONTAINING PROTEIN"/>
    <property type="match status" value="1"/>
</dbReference>
<proteinExistence type="predicted"/>
<gene>
    <name evidence="2" type="ORF">B296_00009963</name>
</gene>
<dbReference type="PANTHER" id="PTHR47926:SF347">
    <property type="entry name" value="PENTATRICOPEPTIDE REPEAT-CONTAINING PROTEIN"/>
    <property type="match status" value="1"/>
</dbReference>
<evidence type="ECO:0000256" key="1">
    <source>
        <dbReference type="SAM" id="SignalP"/>
    </source>
</evidence>
<evidence type="ECO:0008006" key="4">
    <source>
        <dbReference type="Google" id="ProtNLM"/>
    </source>
</evidence>